<protein>
    <submittedName>
        <fullName evidence="1">Uncharacterized protein</fullName>
    </submittedName>
</protein>
<dbReference type="Pfam" id="PF20060">
    <property type="entry name" value="DUF6459"/>
    <property type="match status" value="1"/>
</dbReference>
<keyword evidence="2" id="KW-1185">Reference proteome</keyword>
<dbReference type="RefSeq" id="WP_187721999.1">
    <property type="nucleotide sequence ID" value="NZ_BAABBL010000003.1"/>
</dbReference>
<dbReference type="KEGG" id="tdf:H9L22_06040"/>
<proteinExistence type="predicted"/>
<dbReference type="EMBL" id="CP060789">
    <property type="protein sequence ID" value="QNP56900.1"/>
    <property type="molecule type" value="Genomic_DNA"/>
</dbReference>
<evidence type="ECO:0000313" key="1">
    <source>
        <dbReference type="EMBL" id="QNP56900.1"/>
    </source>
</evidence>
<accession>A0A7H0H8N4</accession>
<gene>
    <name evidence="1" type="ORF">H9L22_06040</name>
</gene>
<evidence type="ECO:0000313" key="2">
    <source>
        <dbReference type="Proteomes" id="UP000516117"/>
    </source>
</evidence>
<organism evidence="1 2">
    <name type="scientific">Tessaracoccus defluvii</name>
    <dbReference type="NCBI Taxonomy" id="1285901"/>
    <lineage>
        <taxon>Bacteria</taxon>
        <taxon>Bacillati</taxon>
        <taxon>Actinomycetota</taxon>
        <taxon>Actinomycetes</taxon>
        <taxon>Propionibacteriales</taxon>
        <taxon>Propionibacteriaceae</taxon>
        <taxon>Tessaracoccus</taxon>
    </lineage>
</organism>
<dbReference type="AlphaFoldDB" id="A0A7H0H8N4"/>
<dbReference type="InterPro" id="IPR045596">
    <property type="entry name" value="DUF6459"/>
</dbReference>
<dbReference type="Proteomes" id="UP000516117">
    <property type="component" value="Chromosome"/>
</dbReference>
<sequence length="132" mass="14274">MQATIRPVRESIAVIPAPAVRVPHEPAPRPAAALIIALIETMSGRRALHQVRRHASACAFQQLATFVDSRLLHAARVFRMRTQMPTPESVEAAVTLLCDGRFVACVVRLDVTDGRWACSELTVLTPAALAAA</sequence>
<reference evidence="1 2" key="1">
    <citation type="submission" date="2020-08" db="EMBL/GenBank/DDBJ databases">
        <title>Genome sequence of Tessaracoccus defluvii JCM 17540T.</title>
        <authorList>
            <person name="Hyun D.-W."/>
            <person name="Bae J.-W."/>
        </authorList>
    </citation>
    <scope>NUCLEOTIDE SEQUENCE [LARGE SCALE GENOMIC DNA]</scope>
    <source>
        <strain evidence="1 2">JCM 17540</strain>
    </source>
</reference>
<name>A0A7H0H8N4_9ACTN</name>